<dbReference type="PANTHER" id="PTHR11926">
    <property type="entry name" value="GLUCOSYL/GLUCURONOSYL TRANSFERASES"/>
    <property type="match status" value="1"/>
</dbReference>
<dbReference type="Pfam" id="PF00201">
    <property type="entry name" value="UDPGT"/>
    <property type="match status" value="1"/>
</dbReference>
<dbReference type="PANTHER" id="PTHR11926:SF1392">
    <property type="entry name" value="GLYCOSYLTRANSFERASE"/>
    <property type="match status" value="1"/>
</dbReference>
<protein>
    <submittedName>
        <fullName evidence="4">Uridine 5'-diphospho-glucosyltransferase 22</fullName>
    </submittedName>
</protein>
<dbReference type="GO" id="GO:0080043">
    <property type="term" value="F:quercetin 3-O-glucosyltransferase activity"/>
    <property type="evidence" value="ECO:0007669"/>
    <property type="project" value="TreeGrafter"/>
</dbReference>
<dbReference type="SUPFAM" id="SSF53756">
    <property type="entry name" value="UDP-Glycosyltransferase/glycogen phosphorylase"/>
    <property type="match status" value="1"/>
</dbReference>
<proteinExistence type="evidence at transcript level"/>
<evidence type="ECO:0000313" key="4">
    <source>
        <dbReference type="EMBL" id="AUI41136.1"/>
    </source>
</evidence>
<dbReference type="EMBL" id="MF674547">
    <property type="protein sequence ID" value="AUI41136.1"/>
    <property type="molecule type" value="mRNA"/>
</dbReference>
<comment type="similarity">
    <text evidence="1">Belongs to the UDP-glycosyltransferase family.</text>
</comment>
<reference evidence="4" key="1">
    <citation type="journal article" date="2018" name="Mol. Plant">
        <title>Complete pathway elucidation and heterologous reconstitution of Rhodiola salidroside biosynthesis.</title>
        <authorList>
            <person name="Torrens-Spence M.P."/>
            <person name="Pluskal T."/>
            <person name="Li F.S."/>
            <person name="Carballo V."/>
            <person name="Weng J.K."/>
        </authorList>
    </citation>
    <scope>NUCLEOTIDE SEQUENCE</scope>
</reference>
<dbReference type="InterPro" id="IPR058980">
    <property type="entry name" value="Glyco_transf_N"/>
</dbReference>
<keyword evidence="2 4" id="KW-0808">Transferase</keyword>
<dbReference type="AlphaFoldDB" id="A0A2I6B3Q6"/>
<organism evidence="4">
    <name type="scientific">Rhodiola rosea</name>
    <name type="common">Roseroot</name>
    <name type="synonym">Sedum rhodiola</name>
    <dbReference type="NCBI Taxonomy" id="203015"/>
    <lineage>
        <taxon>Eukaryota</taxon>
        <taxon>Viridiplantae</taxon>
        <taxon>Streptophyta</taxon>
        <taxon>Embryophyta</taxon>
        <taxon>Tracheophyta</taxon>
        <taxon>Spermatophyta</taxon>
        <taxon>Magnoliopsida</taxon>
        <taxon>eudicotyledons</taxon>
        <taxon>Gunneridae</taxon>
        <taxon>Pentapetalae</taxon>
        <taxon>Saxifragales</taxon>
        <taxon>Crassulaceae</taxon>
        <taxon>Rhodiola</taxon>
    </lineage>
</organism>
<dbReference type="CDD" id="cd03784">
    <property type="entry name" value="GT1_Gtf-like"/>
    <property type="match status" value="1"/>
</dbReference>
<name>A0A2I6B3Q6_RHORB</name>
<dbReference type="Pfam" id="PF26168">
    <property type="entry name" value="Glyco_transf_N"/>
    <property type="match status" value="1"/>
</dbReference>
<feature type="domain" description="Glycosyltransferase N-terminal" evidence="3">
    <location>
        <begin position="9"/>
        <end position="137"/>
    </location>
</feature>
<evidence type="ECO:0000256" key="1">
    <source>
        <dbReference type="ARBA" id="ARBA00009995"/>
    </source>
</evidence>
<dbReference type="InterPro" id="IPR002213">
    <property type="entry name" value="UDP_glucos_trans"/>
</dbReference>
<dbReference type="Gene3D" id="3.40.50.2000">
    <property type="entry name" value="Glycogen Phosphorylase B"/>
    <property type="match status" value="2"/>
</dbReference>
<accession>A0A2I6B3Q6</accession>
<dbReference type="GO" id="GO:0080044">
    <property type="term" value="F:quercetin 7-O-glucosyltransferase activity"/>
    <property type="evidence" value="ECO:0007669"/>
    <property type="project" value="TreeGrafter"/>
</dbReference>
<evidence type="ECO:0000256" key="2">
    <source>
        <dbReference type="ARBA" id="ARBA00022679"/>
    </source>
</evidence>
<dbReference type="FunFam" id="3.40.50.2000:FF:000040">
    <property type="entry name" value="UDP-glycosyltransferase 76C1"/>
    <property type="match status" value="1"/>
</dbReference>
<evidence type="ECO:0000259" key="3">
    <source>
        <dbReference type="Pfam" id="PF26168"/>
    </source>
</evidence>
<sequence>MKTPQNPHVVILPFPAQGHVKPMLNLAMLLSNAGIRITFVTSKAVLDPLVQQINLTSFRTRFPSFQFNSLSDGFPTKITRESYASVSLLLVDVFDTIAKVTPRLFRELIASLCDDEDGDESSRPTCVIADGIMSFAIEVGDEFGIPVISFRTYSATCTWVYFHLQKLVDQRFIPFQQGEFDCPITCIPGLENKIRLRDLPSVCRQRNSEENTMLQFYMDQASAMSKASALILNTFNELEPDSISQLGSVFPNVYAIGPLQSLSREIIPNLDSVSSDGTLWKKDRSCMAWLDRQQPKSVLYISFGSFLTLTRDQRLEFWHGIVNSKKPFLWVTRSGSILDASDSNNVPAELVTATSERGLIVNWVPQEEVLAHAAIGGFLTHCGWNSTLEGITAGVGMIGWPGLADQQVNSRCIEEIWKVGIDIKDMCDRARVENGVRRLMDGSDQEMVDRLNELRRLARQSLAIGGSSFGNLKRLIEDMSKMSSKIYQD</sequence>